<sequence>MSVSRTEQEKNFISSLISGLANLREPPSREQVEAKARQLAAVFDFEGDLSNIIEEALIAVDTRMGAGVSLVDDEADHDDEWVYKRELQTTYADAYEAFLRQDGWHPTVVRSLSDVCTRILGHLQDPTSDGSWNRRGLVIGHVQSGKTANYTGVIAKAADAGYKFIVVSAGIHSNLRRQTQERIDEAFIGRSSDPENRMPIGVGLNRDDYPHPATLTTIHSDFNRKTADDAGWKINDFSKPIVIIIKKNVRTLDSLFKWLKELNARKDGRIGDVPMLFIDDEADNASINTNKEDINPTRTNAMVRRILGLFTKSCYVGYTATPFANIFINPDAYDDDVREELFPRHFIYSLDPPNSYFGPHKVFVDEVSSARVVRLIDDCENYIPSSHKNGDDVPDLPPSLYGALDEFIVARTIRNLRGQTGKHCSMLVNVSRFVSVQKQVRDFISERQNRIMLAVKANYAKSVPKEETDEHMRRLRGVFEKEFDVSGLTWREVRRALFATFEHMRIYVINSKSDEVLDYKKYEREGVGLTAITIGGLSLSRGLTVEGLTVSYMFRNTRMYDTLLQMGRWFGYRPNFEDLCRVHLSGDSINWYRYIARATEELREQIARMRRANMTPLQFGLYVEQHSDALLVTAANKMRSGQQVTVSQSFSGQLKESSKVPISDDINEKNEELIAEFWRSGFGGKVRPTTKGWAIDDVEQEVIQDFLGRFRVHKDFNPMKGSVLTYLDRIRDKHPKIDVLLVSLSSGGEDGVAFKLGAQDRNAGPKRIKDDGWRLSSYRVASRGDEKLGLTKEQIEQATTNALADDANEDKDRAPSDVHFRAVRNKPLVMIHVLRPVGNDALVNRRIPAFGVSFPGGDYLTTVEIVANKVWIEHMYGPMEDDPDQEDDYDE</sequence>
<proteinExistence type="predicted"/>
<protein>
    <submittedName>
        <fullName evidence="2">Endonuclease</fullName>
    </submittedName>
</protein>
<dbReference type="OrthoDB" id="436461at2"/>
<dbReference type="HOGENOM" id="CLU_007800_1_0_5"/>
<dbReference type="GO" id="GO:0004519">
    <property type="term" value="F:endonuclease activity"/>
    <property type="evidence" value="ECO:0007669"/>
    <property type="project" value="UniProtKB-KW"/>
</dbReference>
<dbReference type="Pfam" id="PF10593">
    <property type="entry name" value="Z1"/>
    <property type="match status" value="1"/>
</dbReference>
<gene>
    <name evidence="2" type="ordered locus">RPE_3251</name>
</gene>
<dbReference type="eggNOG" id="COG1100">
    <property type="taxonomic scope" value="Bacteria"/>
</dbReference>
<evidence type="ECO:0000313" key="2">
    <source>
        <dbReference type="EMBL" id="ABJ07185.1"/>
    </source>
</evidence>
<keyword evidence="2" id="KW-0378">Hydrolase</keyword>
<evidence type="ECO:0000259" key="1">
    <source>
        <dbReference type="Pfam" id="PF10593"/>
    </source>
</evidence>
<feature type="domain" description="Putative endonuclease Z1" evidence="1">
    <location>
        <begin position="399"/>
        <end position="629"/>
    </location>
</feature>
<organism evidence="2">
    <name type="scientific">Rhodopseudomonas palustris (strain BisA53)</name>
    <dbReference type="NCBI Taxonomy" id="316055"/>
    <lineage>
        <taxon>Bacteria</taxon>
        <taxon>Pseudomonadati</taxon>
        <taxon>Pseudomonadota</taxon>
        <taxon>Alphaproteobacteria</taxon>
        <taxon>Hyphomicrobiales</taxon>
        <taxon>Nitrobacteraceae</taxon>
        <taxon>Rhodopseudomonas</taxon>
    </lineage>
</organism>
<dbReference type="STRING" id="316055.RPE_3251"/>
<dbReference type="AlphaFoldDB" id="Q07LJ9"/>
<dbReference type="Gene3D" id="3.40.50.300">
    <property type="entry name" value="P-loop containing nucleotide triphosphate hydrolases"/>
    <property type="match status" value="1"/>
</dbReference>
<reference evidence="2" key="1">
    <citation type="submission" date="2006-09" db="EMBL/GenBank/DDBJ databases">
        <title>Complete sequence of Rhodopseudomonas palustris BisA53.</title>
        <authorList>
            <consortium name="US DOE Joint Genome Institute"/>
            <person name="Copeland A."/>
            <person name="Lucas S."/>
            <person name="Lapidus A."/>
            <person name="Barry K."/>
            <person name="Detter J.C."/>
            <person name="Glavina del Rio T."/>
            <person name="Hammon N."/>
            <person name="Israni S."/>
            <person name="Dalin E."/>
            <person name="Tice H."/>
            <person name="Pitluck S."/>
            <person name="Chain P."/>
            <person name="Malfatti S."/>
            <person name="Shin M."/>
            <person name="Vergez L."/>
            <person name="Schmutz J."/>
            <person name="Larimer F."/>
            <person name="Land M."/>
            <person name="Hauser L."/>
            <person name="Pelletier D.A."/>
            <person name="Kyrpides N."/>
            <person name="Kim E."/>
            <person name="Harwood C.S."/>
            <person name="Oda Y."/>
            <person name="Richardson P."/>
        </authorList>
    </citation>
    <scope>NUCLEOTIDE SEQUENCE [LARGE SCALE GENOMIC DNA]</scope>
    <source>
        <strain evidence="2">BisA53</strain>
    </source>
</reference>
<keyword evidence="2" id="KW-0540">Nuclease</keyword>
<dbReference type="InterPro" id="IPR018310">
    <property type="entry name" value="Put_endonuclease_Z1-dom"/>
</dbReference>
<dbReference type="KEGG" id="rpe:RPE_3251"/>
<keyword evidence="2" id="KW-0255">Endonuclease</keyword>
<dbReference type="InterPro" id="IPR027417">
    <property type="entry name" value="P-loop_NTPase"/>
</dbReference>
<dbReference type="EMBL" id="CP000463">
    <property type="protein sequence ID" value="ABJ07185.1"/>
    <property type="molecule type" value="Genomic_DNA"/>
</dbReference>
<name>Q07LJ9_RHOP5</name>
<accession>Q07LJ9</accession>